<dbReference type="InterPro" id="IPR036390">
    <property type="entry name" value="WH_DNA-bd_sf"/>
</dbReference>
<dbReference type="PANTHER" id="PTHR33164:SF57">
    <property type="entry name" value="MARR-FAMILY TRANSCRIPTIONAL REGULATOR"/>
    <property type="match status" value="1"/>
</dbReference>
<protein>
    <submittedName>
        <fullName evidence="2">MarR family transcriptional regulator</fullName>
    </submittedName>
</protein>
<dbReference type="GO" id="GO:0003700">
    <property type="term" value="F:DNA-binding transcription factor activity"/>
    <property type="evidence" value="ECO:0007669"/>
    <property type="project" value="InterPro"/>
</dbReference>
<keyword evidence="3" id="KW-1185">Reference proteome</keyword>
<evidence type="ECO:0000313" key="3">
    <source>
        <dbReference type="Proteomes" id="UP001146067"/>
    </source>
</evidence>
<accession>A0A9X3SRH4</accession>
<dbReference type="Pfam" id="PF12802">
    <property type="entry name" value="MarR_2"/>
    <property type="match status" value="1"/>
</dbReference>
<dbReference type="EMBL" id="JAPZVP010000015">
    <property type="protein sequence ID" value="MDA1361647.1"/>
    <property type="molecule type" value="Genomic_DNA"/>
</dbReference>
<dbReference type="InterPro" id="IPR039422">
    <property type="entry name" value="MarR/SlyA-like"/>
</dbReference>
<dbReference type="PROSITE" id="PS50995">
    <property type="entry name" value="HTH_MARR_2"/>
    <property type="match status" value="1"/>
</dbReference>
<dbReference type="InterPro" id="IPR036388">
    <property type="entry name" value="WH-like_DNA-bd_sf"/>
</dbReference>
<dbReference type="AlphaFoldDB" id="A0A9X3SRH4"/>
<proteinExistence type="predicted"/>
<gene>
    <name evidence="2" type="ORF">O1R50_18615</name>
</gene>
<comment type="caution">
    <text evidence="2">The sequence shown here is derived from an EMBL/GenBank/DDBJ whole genome shotgun (WGS) entry which is preliminary data.</text>
</comment>
<dbReference type="InterPro" id="IPR000835">
    <property type="entry name" value="HTH_MarR-typ"/>
</dbReference>
<dbReference type="PANTHER" id="PTHR33164">
    <property type="entry name" value="TRANSCRIPTIONAL REGULATOR, MARR FAMILY"/>
    <property type="match status" value="1"/>
</dbReference>
<dbReference type="SMART" id="SM00347">
    <property type="entry name" value="HTH_MARR"/>
    <property type="match status" value="1"/>
</dbReference>
<evidence type="ECO:0000313" key="2">
    <source>
        <dbReference type="EMBL" id="MDA1361647.1"/>
    </source>
</evidence>
<evidence type="ECO:0000259" key="1">
    <source>
        <dbReference type="PROSITE" id="PS50995"/>
    </source>
</evidence>
<dbReference type="Gene3D" id="1.10.10.10">
    <property type="entry name" value="Winged helix-like DNA-binding domain superfamily/Winged helix DNA-binding domain"/>
    <property type="match status" value="1"/>
</dbReference>
<organism evidence="2 3">
    <name type="scientific">Glycomyces luteolus</name>
    <dbReference type="NCBI Taxonomy" id="2670330"/>
    <lineage>
        <taxon>Bacteria</taxon>
        <taxon>Bacillati</taxon>
        <taxon>Actinomycetota</taxon>
        <taxon>Actinomycetes</taxon>
        <taxon>Glycomycetales</taxon>
        <taxon>Glycomycetaceae</taxon>
        <taxon>Glycomyces</taxon>
    </lineage>
</organism>
<dbReference type="GO" id="GO:0006950">
    <property type="term" value="P:response to stress"/>
    <property type="evidence" value="ECO:0007669"/>
    <property type="project" value="TreeGrafter"/>
</dbReference>
<dbReference type="Proteomes" id="UP001146067">
    <property type="component" value="Unassembled WGS sequence"/>
</dbReference>
<dbReference type="RefSeq" id="WP_270111669.1">
    <property type="nucleotide sequence ID" value="NZ_JAPZVP010000015.1"/>
</dbReference>
<dbReference type="SUPFAM" id="SSF46785">
    <property type="entry name" value="Winged helix' DNA-binding domain"/>
    <property type="match status" value="1"/>
</dbReference>
<dbReference type="PRINTS" id="PR00598">
    <property type="entry name" value="HTHMARR"/>
</dbReference>
<feature type="domain" description="HTH marR-type" evidence="1">
    <location>
        <begin position="9"/>
        <end position="149"/>
    </location>
</feature>
<sequence>MNRPEPEPDEVIERALVRIRRDQQSRRLQRRAAGDDPAAASAASAARFRYLDALDGNKNGLSISQIAEAIDVDRPRASRLTAELLADGLIERDTAPGDSRYARIRLAAEGQDLVDRVRAGRRGNVAEALAAFTDDEARTFAALLERFVDAWPRDRSPLKPETRGER</sequence>
<name>A0A9X3SRH4_9ACTN</name>
<reference evidence="2" key="1">
    <citation type="submission" date="2022-12" db="EMBL/GenBank/DDBJ databases">
        <title>Gycomyces niveus sp.nov.,a novel actinomycete isolated from soil in Shouguan.</title>
        <authorList>
            <person name="Yang X."/>
        </authorList>
    </citation>
    <scope>NUCLEOTIDE SEQUENCE</scope>
    <source>
        <strain evidence="2">NEAU-A15</strain>
    </source>
</reference>